<keyword evidence="2" id="KW-1185">Reference proteome</keyword>
<accession>A0ABR3FB99</accession>
<name>A0ABR3FB99_9AGAR</name>
<comment type="caution">
    <text evidence="1">The sequence shown here is derived from an EMBL/GenBank/DDBJ whole genome shotgun (WGS) entry which is preliminary data.</text>
</comment>
<gene>
    <name evidence="1" type="ORF">V5O48_009433</name>
</gene>
<dbReference type="EMBL" id="JBAHYK010000618">
    <property type="protein sequence ID" value="KAL0572529.1"/>
    <property type="molecule type" value="Genomic_DNA"/>
</dbReference>
<dbReference type="Proteomes" id="UP001465976">
    <property type="component" value="Unassembled WGS sequence"/>
</dbReference>
<evidence type="ECO:0000313" key="1">
    <source>
        <dbReference type="EMBL" id="KAL0572529.1"/>
    </source>
</evidence>
<sequence length="224" mass="25697">MDYKDGFKYAVNQVKACGSKMNWLEKVHLGLEFEQIDWVESGMMDFFDFGRQLDLDVAYTFPMKEECIVLLTSWLIAKLDAKTVLFISKATALHQEVLQNLLRQCPTAGIKHKLWCSIDCDEERHKKCVKSAKAIWRKIRVKAQVKMIEEASFGMSFGLFQLASLVSEASFTTFTKMHRTCAGLFQMKVGIIIDEFNRGVLDATVKRLLPEGPRRFPTPPDMEE</sequence>
<organism evidence="1 2">
    <name type="scientific">Marasmius crinis-equi</name>
    <dbReference type="NCBI Taxonomy" id="585013"/>
    <lineage>
        <taxon>Eukaryota</taxon>
        <taxon>Fungi</taxon>
        <taxon>Dikarya</taxon>
        <taxon>Basidiomycota</taxon>
        <taxon>Agaricomycotina</taxon>
        <taxon>Agaricomycetes</taxon>
        <taxon>Agaricomycetidae</taxon>
        <taxon>Agaricales</taxon>
        <taxon>Marasmiineae</taxon>
        <taxon>Marasmiaceae</taxon>
        <taxon>Marasmius</taxon>
    </lineage>
</organism>
<protein>
    <submittedName>
        <fullName evidence="1">Uncharacterized protein</fullName>
    </submittedName>
</protein>
<proteinExistence type="predicted"/>
<evidence type="ECO:0000313" key="2">
    <source>
        <dbReference type="Proteomes" id="UP001465976"/>
    </source>
</evidence>
<reference evidence="1 2" key="1">
    <citation type="submission" date="2024-02" db="EMBL/GenBank/DDBJ databases">
        <title>A draft genome for the cacao thread blight pathogen Marasmius crinis-equi.</title>
        <authorList>
            <person name="Cohen S.P."/>
            <person name="Baruah I.K."/>
            <person name="Amoako-Attah I."/>
            <person name="Bukari Y."/>
            <person name="Meinhardt L.W."/>
            <person name="Bailey B.A."/>
        </authorList>
    </citation>
    <scope>NUCLEOTIDE SEQUENCE [LARGE SCALE GENOMIC DNA]</scope>
    <source>
        <strain evidence="1 2">GH-76</strain>
    </source>
</reference>